<dbReference type="CDD" id="cd06558">
    <property type="entry name" value="crotonase-like"/>
    <property type="match status" value="1"/>
</dbReference>
<dbReference type="Gene3D" id="1.10.12.10">
    <property type="entry name" value="Lyase 2-enoyl-coa Hydratase, Chain A, domain 2"/>
    <property type="match status" value="1"/>
</dbReference>
<evidence type="ECO:0000256" key="2">
    <source>
        <dbReference type="ARBA" id="ARBA00023239"/>
    </source>
</evidence>
<evidence type="ECO:0000256" key="1">
    <source>
        <dbReference type="ARBA" id="ARBA00005254"/>
    </source>
</evidence>
<protein>
    <submittedName>
        <fullName evidence="4">Enoyl-CoA hydratase</fullName>
        <ecNumber evidence="4">4.2.1.17</ecNumber>
    </submittedName>
</protein>
<gene>
    <name evidence="4" type="ORF">D0469_18560</name>
</gene>
<dbReference type="GO" id="GO:0006635">
    <property type="term" value="P:fatty acid beta-oxidation"/>
    <property type="evidence" value="ECO:0007669"/>
    <property type="project" value="TreeGrafter"/>
</dbReference>
<dbReference type="AlphaFoldDB" id="A0A372LE96"/>
<evidence type="ECO:0000313" key="5">
    <source>
        <dbReference type="Proteomes" id="UP000264541"/>
    </source>
</evidence>
<dbReference type="FunFam" id="3.90.226.10:FF:000009">
    <property type="entry name" value="Carnitinyl-CoA dehydratase"/>
    <property type="match status" value="1"/>
</dbReference>
<keyword evidence="2 4" id="KW-0456">Lyase</keyword>
<dbReference type="InterPro" id="IPR029045">
    <property type="entry name" value="ClpP/crotonase-like_dom_sf"/>
</dbReference>
<dbReference type="Pfam" id="PF00378">
    <property type="entry name" value="ECH_1"/>
    <property type="match status" value="1"/>
</dbReference>
<dbReference type="SUPFAM" id="SSF52096">
    <property type="entry name" value="ClpP/crotonase"/>
    <property type="match status" value="1"/>
</dbReference>
<proteinExistence type="inferred from homology"/>
<dbReference type="Proteomes" id="UP000264541">
    <property type="component" value="Unassembled WGS sequence"/>
</dbReference>
<dbReference type="RefSeq" id="WP_117328218.1">
    <property type="nucleotide sequence ID" value="NZ_QVTE01000055.1"/>
</dbReference>
<dbReference type="InterPro" id="IPR001753">
    <property type="entry name" value="Enoyl-CoA_hydra/iso"/>
</dbReference>
<evidence type="ECO:0000256" key="3">
    <source>
        <dbReference type="RuleBase" id="RU003707"/>
    </source>
</evidence>
<dbReference type="PANTHER" id="PTHR11941:SF54">
    <property type="entry name" value="ENOYL-COA HYDRATASE, MITOCHONDRIAL"/>
    <property type="match status" value="1"/>
</dbReference>
<comment type="similarity">
    <text evidence="1 3">Belongs to the enoyl-CoA hydratase/isomerase family.</text>
</comment>
<dbReference type="PANTHER" id="PTHR11941">
    <property type="entry name" value="ENOYL-COA HYDRATASE-RELATED"/>
    <property type="match status" value="1"/>
</dbReference>
<organism evidence="4 5">
    <name type="scientific">Peribacillus saganii</name>
    <dbReference type="NCBI Taxonomy" id="2303992"/>
    <lineage>
        <taxon>Bacteria</taxon>
        <taxon>Bacillati</taxon>
        <taxon>Bacillota</taxon>
        <taxon>Bacilli</taxon>
        <taxon>Bacillales</taxon>
        <taxon>Bacillaceae</taxon>
        <taxon>Peribacillus</taxon>
    </lineage>
</organism>
<dbReference type="InterPro" id="IPR014748">
    <property type="entry name" value="Enoyl-CoA_hydra_C"/>
</dbReference>
<accession>A0A372LE96</accession>
<dbReference type="EMBL" id="QVTE01000055">
    <property type="protein sequence ID" value="RFU64559.1"/>
    <property type="molecule type" value="Genomic_DNA"/>
</dbReference>
<dbReference type="EC" id="4.2.1.17" evidence="4"/>
<dbReference type="InterPro" id="IPR018376">
    <property type="entry name" value="Enoyl-CoA_hyd/isom_CS"/>
</dbReference>
<comment type="caution">
    <text evidence="4">The sequence shown here is derived from an EMBL/GenBank/DDBJ whole genome shotgun (WGS) entry which is preliminary data.</text>
</comment>
<dbReference type="FunFam" id="1.10.12.10:FF:000001">
    <property type="entry name" value="Probable enoyl-CoA hydratase, mitochondrial"/>
    <property type="match status" value="1"/>
</dbReference>
<sequence>MLVQTYETIRLERASHNEGIVIITLDRPEAMNAMNTKMAIELIEAFQELKYDDKVRVVVLTSSGTKSFCVGADLKERNGMSKKDWKKQHDYFEEVTESIREFPFPVIAAINGYALGGGLEISLSCDIRTAAEHAEMGLPEAKLGLIPGIGGSQLLSRILPIGIAKEMLYTGKRISAEEGKQWGLINAVFTAETLLEGTINLAENIAKNAPLSLQSLKKAVNKGTETDLATGLAFELEAYYRCANSEDRLEGIYAFNEKRKPEWKGK</sequence>
<dbReference type="PROSITE" id="PS00166">
    <property type="entry name" value="ENOYL_COA_HYDRATASE"/>
    <property type="match status" value="1"/>
</dbReference>
<dbReference type="Gene3D" id="3.90.226.10">
    <property type="entry name" value="2-enoyl-CoA Hydratase, Chain A, domain 1"/>
    <property type="match status" value="1"/>
</dbReference>
<dbReference type="GO" id="GO:0004300">
    <property type="term" value="F:enoyl-CoA hydratase activity"/>
    <property type="evidence" value="ECO:0007669"/>
    <property type="project" value="UniProtKB-EC"/>
</dbReference>
<reference evidence="4 5" key="1">
    <citation type="submission" date="2018-08" db="EMBL/GenBank/DDBJ databases">
        <title>Bacillus chawlae sp. nov., Bacillus glennii sp. nov., and Bacillus saganii sp. nov. Isolated from the Vehicle Assembly Building at Kennedy Space Center where the Viking Spacecraft were Assembled.</title>
        <authorList>
            <person name="Seuylemezian A."/>
            <person name="Vaishampayan P."/>
        </authorList>
    </citation>
    <scope>NUCLEOTIDE SEQUENCE [LARGE SCALE GENOMIC DNA]</scope>
    <source>
        <strain evidence="4 5">V47-23a</strain>
    </source>
</reference>
<dbReference type="OrthoDB" id="9775794at2"/>
<name>A0A372LE96_9BACI</name>
<evidence type="ECO:0000313" key="4">
    <source>
        <dbReference type="EMBL" id="RFU64559.1"/>
    </source>
</evidence>
<keyword evidence="5" id="KW-1185">Reference proteome</keyword>